<reference evidence="4 5" key="1">
    <citation type="submission" date="2018-06" db="EMBL/GenBank/DDBJ databases">
        <authorList>
            <consortium name="Pathogen Informatics"/>
            <person name="Doyle S."/>
        </authorList>
    </citation>
    <scope>NUCLEOTIDE SEQUENCE [LARGE SCALE GENOMIC DNA]</scope>
    <source>
        <strain evidence="4 5">NCTC11157</strain>
    </source>
</reference>
<organism evidence="4 5">
    <name type="scientific">Prevotella disiens</name>
    <dbReference type="NCBI Taxonomy" id="28130"/>
    <lineage>
        <taxon>Bacteria</taxon>
        <taxon>Pseudomonadati</taxon>
        <taxon>Bacteroidota</taxon>
        <taxon>Bacteroidia</taxon>
        <taxon>Bacteroidales</taxon>
        <taxon>Prevotellaceae</taxon>
        <taxon>Prevotella</taxon>
    </lineage>
</organism>
<evidence type="ECO:0000256" key="1">
    <source>
        <dbReference type="ARBA" id="ARBA00022603"/>
    </source>
</evidence>
<dbReference type="Proteomes" id="UP000254072">
    <property type="component" value="Unassembled WGS sequence"/>
</dbReference>
<dbReference type="GO" id="GO:0008168">
    <property type="term" value="F:methyltransferase activity"/>
    <property type="evidence" value="ECO:0007669"/>
    <property type="project" value="UniProtKB-KW"/>
</dbReference>
<accession>A0A379EGR5</accession>
<dbReference type="Gene3D" id="3.40.50.150">
    <property type="entry name" value="Vaccinia Virus protein VP39"/>
    <property type="match status" value="1"/>
</dbReference>
<feature type="domain" description="Methyltransferase" evidence="3">
    <location>
        <begin position="47"/>
        <end position="140"/>
    </location>
</feature>
<dbReference type="RefSeq" id="WP_021668741.1">
    <property type="nucleotide sequence ID" value="NZ_UGTL01000002.1"/>
</dbReference>
<dbReference type="GeneID" id="91083732"/>
<gene>
    <name evidence="4" type="primary">ycgJ</name>
    <name evidence="4" type="ORF">NCTC11157_02634</name>
</gene>
<protein>
    <submittedName>
        <fullName evidence="4">Uncharacterized methyltransferase ycgJ</fullName>
        <ecNumber evidence="4">2.1.1.-</ecNumber>
    </submittedName>
</protein>
<dbReference type="InterPro" id="IPR029063">
    <property type="entry name" value="SAM-dependent_MTases_sf"/>
</dbReference>
<evidence type="ECO:0000259" key="3">
    <source>
        <dbReference type="Pfam" id="PF13649"/>
    </source>
</evidence>
<evidence type="ECO:0000313" key="5">
    <source>
        <dbReference type="Proteomes" id="UP000254072"/>
    </source>
</evidence>
<name>A0A379EGR5_9BACT</name>
<dbReference type="SUPFAM" id="SSF53335">
    <property type="entry name" value="S-adenosyl-L-methionine-dependent methyltransferases"/>
    <property type="match status" value="1"/>
</dbReference>
<dbReference type="EC" id="2.1.1.-" evidence="4"/>
<dbReference type="PANTHER" id="PTHR44942:SF4">
    <property type="entry name" value="METHYLTRANSFERASE TYPE 11 DOMAIN-CONTAINING PROTEIN"/>
    <property type="match status" value="1"/>
</dbReference>
<evidence type="ECO:0000256" key="2">
    <source>
        <dbReference type="ARBA" id="ARBA00022679"/>
    </source>
</evidence>
<keyword evidence="2 4" id="KW-0808">Transferase</keyword>
<dbReference type="PANTHER" id="PTHR44942">
    <property type="entry name" value="METHYLTRANSF_11 DOMAIN-CONTAINING PROTEIN"/>
    <property type="match status" value="1"/>
</dbReference>
<sequence length="241" mass="28188">MEKNWEKNLSVYIERTISPDGRDTFESTQALSERMFEFATVKKGNKVMDLGCGWGKSLQPFVPHFLFALGTDTSQENIAQAKDAYKHYDNVSFQCGNIQNLELSAESVDLIISSLVLHQVEWNEQERLFEAVKQVLKADGEMIMADEIILFNPDVSPEKFNEVYRYLLEYTTPKEVYENHIKPYLQEGHVYTWQDMKENTPPEYWFHSIEDLKTTLRKVHLKLVDIQEITPFFGLLKIKHQ</sequence>
<dbReference type="OrthoDB" id="9791837at2"/>
<dbReference type="CDD" id="cd02440">
    <property type="entry name" value="AdoMet_MTases"/>
    <property type="match status" value="1"/>
</dbReference>
<keyword evidence="1 4" id="KW-0489">Methyltransferase</keyword>
<proteinExistence type="predicted"/>
<evidence type="ECO:0000313" key="4">
    <source>
        <dbReference type="EMBL" id="SUB97835.1"/>
    </source>
</evidence>
<dbReference type="InterPro" id="IPR041698">
    <property type="entry name" value="Methyltransf_25"/>
</dbReference>
<dbReference type="GO" id="GO:0032259">
    <property type="term" value="P:methylation"/>
    <property type="evidence" value="ECO:0007669"/>
    <property type="project" value="UniProtKB-KW"/>
</dbReference>
<dbReference type="AlphaFoldDB" id="A0A379EGR5"/>
<dbReference type="Pfam" id="PF13649">
    <property type="entry name" value="Methyltransf_25"/>
    <property type="match status" value="1"/>
</dbReference>
<dbReference type="EMBL" id="UGTL01000002">
    <property type="protein sequence ID" value="SUB97835.1"/>
    <property type="molecule type" value="Genomic_DNA"/>
</dbReference>
<dbReference type="InterPro" id="IPR051052">
    <property type="entry name" value="Diverse_substrate_MTase"/>
</dbReference>